<accession>A0A8J5MC03</accession>
<reference evidence="2" key="1">
    <citation type="submission" date="2021-01" db="EMBL/GenBank/DDBJ databases">
        <title>Phytophthora aleatoria, a newly-described species from Pinus radiata is distinct from Phytophthora cactorum isolates based on comparative genomics.</title>
        <authorList>
            <person name="Mcdougal R."/>
            <person name="Panda P."/>
            <person name="Williams N."/>
            <person name="Studholme D.J."/>
        </authorList>
    </citation>
    <scope>NUCLEOTIDE SEQUENCE</scope>
    <source>
        <strain evidence="2">NZFS 4037</strain>
    </source>
</reference>
<evidence type="ECO:0000313" key="2">
    <source>
        <dbReference type="EMBL" id="KAG6943262.1"/>
    </source>
</evidence>
<dbReference type="EMBL" id="JAENGY010002777">
    <property type="protein sequence ID" value="KAG6943262.1"/>
    <property type="molecule type" value="Genomic_DNA"/>
</dbReference>
<name>A0A8J5MC03_9STRA</name>
<evidence type="ECO:0000313" key="3">
    <source>
        <dbReference type="Proteomes" id="UP000709295"/>
    </source>
</evidence>
<feature type="region of interest" description="Disordered" evidence="1">
    <location>
        <begin position="55"/>
        <end position="83"/>
    </location>
</feature>
<sequence>MKSLSVSSGMTRMCHYVTLACLRDSMEATWMDTWTGDTDEYFISITSLSCMWRGQKKSSTSPSDGAAVAQSLQSKRTNTSTKRTYQSKVNTMKTWLATHYPSTINGDTQELRVLQY</sequence>
<dbReference type="Proteomes" id="UP000709295">
    <property type="component" value="Unassembled WGS sequence"/>
</dbReference>
<comment type="caution">
    <text evidence="2">The sequence shown here is derived from an EMBL/GenBank/DDBJ whole genome shotgun (WGS) entry which is preliminary data.</text>
</comment>
<protein>
    <submittedName>
        <fullName evidence="2">Uncharacterized protein</fullName>
    </submittedName>
</protein>
<proteinExistence type="predicted"/>
<feature type="compositionally biased region" description="Polar residues" evidence="1">
    <location>
        <begin position="70"/>
        <end position="83"/>
    </location>
</feature>
<dbReference type="AlphaFoldDB" id="A0A8J5MC03"/>
<organism evidence="2 3">
    <name type="scientific">Phytophthora aleatoria</name>
    <dbReference type="NCBI Taxonomy" id="2496075"/>
    <lineage>
        <taxon>Eukaryota</taxon>
        <taxon>Sar</taxon>
        <taxon>Stramenopiles</taxon>
        <taxon>Oomycota</taxon>
        <taxon>Peronosporomycetes</taxon>
        <taxon>Peronosporales</taxon>
        <taxon>Peronosporaceae</taxon>
        <taxon>Phytophthora</taxon>
    </lineage>
</organism>
<keyword evidence="3" id="KW-1185">Reference proteome</keyword>
<gene>
    <name evidence="2" type="ORF">JG688_00017687</name>
</gene>
<evidence type="ECO:0000256" key="1">
    <source>
        <dbReference type="SAM" id="MobiDB-lite"/>
    </source>
</evidence>